<dbReference type="EMBL" id="CAXKWB010023969">
    <property type="protein sequence ID" value="CAL4125675.1"/>
    <property type="molecule type" value="Genomic_DNA"/>
</dbReference>
<gene>
    <name evidence="8" type="ORF">MNOR_LOCUS25282</name>
</gene>
<dbReference type="GO" id="GO:0034220">
    <property type="term" value="P:monoatomic ion transmembrane transport"/>
    <property type="evidence" value="ECO:0007669"/>
    <property type="project" value="UniProtKB-KW"/>
</dbReference>
<feature type="transmembrane region" description="Helical" evidence="7">
    <location>
        <begin position="346"/>
        <end position="367"/>
    </location>
</feature>
<dbReference type="InterPro" id="IPR052076">
    <property type="entry name" value="TRP_cation_channel"/>
</dbReference>
<evidence type="ECO:0000313" key="9">
    <source>
        <dbReference type="Proteomes" id="UP001497623"/>
    </source>
</evidence>
<name>A0AAV2RJ08_MEGNR</name>
<organism evidence="8 9">
    <name type="scientific">Meganyctiphanes norvegica</name>
    <name type="common">Northern krill</name>
    <name type="synonym">Thysanopoda norvegica</name>
    <dbReference type="NCBI Taxonomy" id="48144"/>
    <lineage>
        <taxon>Eukaryota</taxon>
        <taxon>Metazoa</taxon>
        <taxon>Ecdysozoa</taxon>
        <taxon>Arthropoda</taxon>
        <taxon>Crustacea</taxon>
        <taxon>Multicrustacea</taxon>
        <taxon>Malacostraca</taxon>
        <taxon>Eumalacostraca</taxon>
        <taxon>Eucarida</taxon>
        <taxon>Euphausiacea</taxon>
        <taxon>Euphausiidae</taxon>
        <taxon>Meganyctiphanes</taxon>
    </lineage>
</organism>
<evidence type="ECO:0000256" key="6">
    <source>
        <dbReference type="ARBA" id="ARBA00023303"/>
    </source>
</evidence>
<comment type="caution">
    <text evidence="8">The sequence shown here is derived from an EMBL/GenBank/DDBJ whole genome shotgun (WGS) entry which is preliminary data.</text>
</comment>
<keyword evidence="9" id="KW-1185">Reference proteome</keyword>
<feature type="non-terminal residue" evidence="8">
    <location>
        <position position="1"/>
    </location>
</feature>
<keyword evidence="6" id="KW-0407">Ion channel</keyword>
<evidence type="ECO:0000256" key="1">
    <source>
        <dbReference type="ARBA" id="ARBA00022448"/>
    </source>
</evidence>
<feature type="transmembrane region" description="Helical" evidence="7">
    <location>
        <begin position="213"/>
        <end position="231"/>
    </location>
</feature>
<dbReference type="GO" id="GO:0022857">
    <property type="term" value="F:transmembrane transporter activity"/>
    <property type="evidence" value="ECO:0007669"/>
    <property type="project" value="TreeGrafter"/>
</dbReference>
<evidence type="ECO:0000313" key="8">
    <source>
        <dbReference type="EMBL" id="CAL4125675.1"/>
    </source>
</evidence>
<feature type="transmembrane region" description="Helical" evidence="7">
    <location>
        <begin position="243"/>
        <end position="263"/>
    </location>
</feature>
<evidence type="ECO:0000256" key="4">
    <source>
        <dbReference type="ARBA" id="ARBA00023065"/>
    </source>
</evidence>
<evidence type="ECO:0008006" key="10">
    <source>
        <dbReference type="Google" id="ProtNLM"/>
    </source>
</evidence>
<protein>
    <recommendedName>
        <fullName evidence="10">Transient receptor potential cation channel subfamily A member 1</fullName>
    </recommendedName>
</protein>
<evidence type="ECO:0000256" key="7">
    <source>
        <dbReference type="SAM" id="Phobius"/>
    </source>
</evidence>
<keyword evidence="7" id="KW-1133">Transmembrane helix</keyword>
<keyword evidence="7" id="KW-0472">Membrane</keyword>
<accession>A0AAV2RJ08</accession>
<dbReference type="GO" id="GO:1902495">
    <property type="term" value="C:transmembrane transporter complex"/>
    <property type="evidence" value="ECO:0007669"/>
    <property type="project" value="TreeGrafter"/>
</dbReference>
<dbReference type="PANTHER" id="PTHR47143:SF1">
    <property type="entry name" value="ION_TRANS DOMAIN-CONTAINING PROTEIN"/>
    <property type="match status" value="1"/>
</dbReference>
<dbReference type="AlphaFoldDB" id="A0AAV2RJ08"/>
<keyword evidence="4" id="KW-0406">Ion transport</keyword>
<keyword evidence="1" id="KW-0813">Transport</keyword>
<evidence type="ECO:0000256" key="5">
    <source>
        <dbReference type="ARBA" id="ARBA00023180"/>
    </source>
</evidence>
<proteinExistence type="predicted"/>
<dbReference type="PANTHER" id="PTHR47143">
    <property type="entry name" value="TRANSIENT RECEPTOR POTENTIAL CATION CHANNEL PROTEIN PAINLESS"/>
    <property type="match status" value="1"/>
</dbReference>
<feature type="transmembrane region" description="Helical" evidence="7">
    <location>
        <begin position="284"/>
        <end position="305"/>
    </location>
</feature>
<sequence length="504" mass="58628">IVLDKCIGHHGDGSKTYIFVHLDPTYFMPNLKVETMSFDNSWVMFDEDGKLEVNAIDYYEDERIWRENHPLYKMAKLNRIKLLQHPLCLRFLDYKWENYLEHIFFCILAIASFFAVSLSLYANKACDWHHMSRTYNLSQDEVCNVKSSFCESTRNGECQHLDMAYSTFENSSCKDASLLSLIGIATITSLMLNVVVDVKLFYTLGRNFSFYEVGPRILTYIATLIFIVPWTECTWNTGIREEWQWICGTGGVLLSWFKIILLLGMTPSFSDYILLIQHFFRTGIWLVVLLSLLVAAFSSSFQMLMRGNSAFSHWSLSIMKMITMMMGDLGYDDLFNNDDNPLPYPVSTHLLLIFFLILMCIVTINLINNFPQEQLDKVKEETKRTKLSNRSIMMLEFDSLLPSLRRYFSVGWITDNCTFKNEDCETYLENADEYSENCESNPDSYTAHTDMNIFIKEIKNSHEVLKDISLKLADDFSELRKEIQSIKRKIESTVKNPCEINMSD</sequence>
<keyword evidence="2" id="KW-0677">Repeat</keyword>
<keyword evidence="3" id="KW-0040">ANK repeat</keyword>
<keyword evidence="5" id="KW-0325">Glycoprotein</keyword>
<reference evidence="8 9" key="1">
    <citation type="submission" date="2024-05" db="EMBL/GenBank/DDBJ databases">
        <authorList>
            <person name="Wallberg A."/>
        </authorList>
    </citation>
    <scope>NUCLEOTIDE SEQUENCE [LARGE SCALE GENOMIC DNA]</scope>
</reference>
<feature type="transmembrane region" description="Helical" evidence="7">
    <location>
        <begin position="99"/>
        <end position="122"/>
    </location>
</feature>
<evidence type="ECO:0000256" key="3">
    <source>
        <dbReference type="ARBA" id="ARBA00023043"/>
    </source>
</evidence>
<keyword evidence="7" id="KW-0812">Transmembrane</keyword>
<feature type="transmembrane region" description="Helical" evidence="7">
    <location>
        <begin position="178"/>
        <end position="201"/>
    </location>
</feature>
<dbReference type="Proteomes" id="UP001497623">
    <property type="component" value="Unassembled WGS sequence"/>
</dbReference>
<evidence type="ECO:0000256" key="2">
    <source>
        <dbReference type="ARBA" id="ARBA00022737"/>
    </source>
</evidence>